<keyword evidence="1" id="KW-0805">Transcription regulation</keyword>
<dbReference type="PANTHER" id="PTHR10328">
    <property type="entry name" value="PROTEIN MAX MYC-ASSOCIATED FACTOR X"/>
    <property type="match status" value="1"/>
</dbReference>
<reference evidence="8 9" key="1">
    <citation type="journal article" date="2018" name="Front. Microbiol.">
        <title>Prospects for Fungal Bioremediation of Acidic Radioactive Waste Sites: Characterization and Genome Sequence of Rhodotorula taiwanensis MD1149.</title>
        <authorList>
            <person name="Tkavc R."/>
            <person name="Matrosova V.Y."/>
            <person name="Grichenko O.E."/>
            <person name="Gostincar C."/>
            <person name="Volpe R.P."/>
            <person name="Klimenkova P."/>
            <person name="Gaidamakova E.K."/>
            <person name="Zhou C.E."/>
            <person name="Stewart B.J."/>
            <person name="Lyman M.G."/>
            <person name="Malfatti S.A."/>
            <person name="Rubinfeld B."/>
            <person name="Courtot M."/>
            <person name="Singh J."/>
            <person name="Dalgard C.L."/>
            <person name="Hamilton T."/>
            <person name="Frey K.G."/>
            <person name="Gunde-Cimerman N."/>
            <person name="Dugan L."/>
            <person name="Daly M.J."/>
        </authorList>
    </citation>
    <scope>NUCLEOTIDE SEQUENCE [LARGE SCALE GENOMIC DNA]</scope>
    <source>
        <strain evidence="8 9">MD1149</strain>
    </source>
</reference>
<evidence type="ECO:0000256" key="4">
    <source>
        <dbReference type="ARBA" id="ARBA00023163"/>
    </source>
</evidence>
<dbReference type="SUPFAM" id="SSF47459">
    <property type="entry name" value="HLH, helix-loop-helix DNA-binding domain"/>
    <property type="match status" value="1"/>
</dbReference>
<keyword evidence="3" id="KW-0010">Activator</keyword>
<dbReference type="InterPro" id="IPR011598">
    <property type="entry name" value="bHLH_dom"/>
</dbReference>
<evidence type="ECO:0000256" key="2">
    <source>
        <dbReference type="ARBA" id="ARBA00023125"/>
    </source>
</evidence>
<sequence length="474" mass="49518">MTAAQELPYGFSPRSSVAAEFDDVFDPIHFDEDDYALADEDDDDLHHPSASVAGTDVGFDANGAMSATGTKKSKRANFRKGPQNADKRATHNAVERKRRESLNDRFLELARVLPTTSSLKRPSKAVVISKALDYVYDTVNRERALIQENNDLRLEVDQLRASLGMPRLPPPQPLPERRMATAPTLRKAKKATNGTFSEPPQQQPVPLPTPALTDALSAAAKQEPTSPAMPTPSEPSPPTASLPPASPAFFSTLGAAPGVSATHPSPSTASVASARTPSLVFDPTSISSSVTSIPFSGLYAASPDAHSPATVGSLDARPESVSSSLSPPNYLLGAGAAASQSPFSPAALAAMHPHMQAQAAQFMQAAVHAGSQPQAFNPAAAAAAAAYINPAIMFALQQQQQHAAHLQAAQHQHHAVAAAAAAQAAQQQQLNVSEWLNGYNNAVAAQQSGMFAGVPSPPTASMSGAAHAFEGISF</sequence>
<dbReference type="InterPro" id="IPR036638">
    <property type="entry name" value="HLH_DNA-bd_sf"/>
</dbReference>
<feature type="compositionally biased region" description="Pro residues" evidence="6">
    <location>
        <begin position="227"/>
        <end position="246"/>
    </location>
</feature>
<name>A0A2S5B775_9BASI</name>
<dbReference type="GO" id="GO:0090575">
    <property type="term" value="C:RNA polymerase II transcription regulator complex"/>
    <property type="evidence" value="ECO:0007669"/>
    <property type="project" value="TreeGrafter"/>
</dbReference>
<dbReference type="PROSITE" id="PS50888">
    <property type="entry name" value="BHLH"/>
    <property type="match status" value="1"/>
</dbReference>
<feature type="region of interest" description="Disordered" evidence="6">
    <location>
        <begin position="36"/>
        <end position="96"/>
    </location>
</feature>
<dbReference type="EMBL" id="PJQD01000048">
    <property type="protein sequence ID" value="POY72633.1"/>
    <property type="molecule type" value="Genomic_DNA"/>
</dbReference>
<protein>
    <recommendedName>
        <fullName evidence="7">BHLH domain-containing protein</fullName>
    </recommendedName>
</protein>
<dbReference type="Pfam" id="PF00010">
    <property type="entry name" value="HLH"/>
    <property type="match status" value="1"/>
</dbReference>
<evidence type="ECO:0000313" key="8">
    <source>
        <dbReference type="EMBL" id="POY72633.1"/>
    </source>
</evidence>
<keyword evidence="9" id="KW-1185">Reference proteome</keyword>
<evidence type="ECO:0000259" key="7">
    <source>
        <dbReference type="PROSITE" id="PS50888"/>
    </source>
</evidence>
<dbReference type="GO" id="GO:0046983">
    <property type="term" value="F:protein dimerization activity"/>
    <property type="evidence" value="ECO:0007669"/>
    <property type="project" value="InterPro"/>
</dbReference>
<feature type="region of interest" description="Disordered" evidence="6">
    <location>
        <begin position="183"/>
        <end position="249"/>
    </location>
</feature>
<dbReference type="AlphaFoldDB" id="A0A2S5B775"/>
<gene>
    <name evidence="8" type="ORF">BMF94_4461</name>
</gene>
<dbReference type="SMART" id="SM00353">
    <property type="entry name" value="HLH"/>
    <property type="match status" value="1"/>
</dbReference>
<keyword evidence="4" id="KW-0804">Transcription</keyword>
<dbReference type="Proteomes" id="UP000237144">
    <property type="component" value="Unassembled WGS sequence"/>
</dbReference>
<organism evidence="8 9">
    <name type="scientific">Rhodotorula taiwanensis</name>
    <dbReference type="NCBI Taxonomy" id="741276"/>
    <lineage>
        <taxon>Eukaryota</taxon>
        <taxon>Fungi</taxon>
        <taxon>Dikarya</taxon>
        <taxon>Basidiomycota</taxon>
        <taxon>Pucciniomycotina</taxon>
        <taxon>Microbotryomycetes</taxon>
        <taxon>Sporidiobolales</taxon>
        <taxon>Sporidiobolaceae</taxon>
        <taxon>Rhodotorula</taxon>
    </lineage>
</organism>
<evidence type="ECO:0000313" key="9">
    <source>
        <dbReference type="Proteomes" id="UP000237144"/>
    </source>
</evidence>
<accession>A0A2S5B775</accession>
<feature type="compositionally biased region" description="Basic and acidic residues" evidence="6">
    <location>
        <begin position="85"/>
        <end position="96"/>
    </location>
</feature>
<feature type="domain" description="BHLH" evidence="7">
    <location>
        <begin position="86"/>
        <end position="138"/>
    </location>
</feature>
<dbReference type="GO" id="GO:0003700">
    <property type="term" value="F:DNA-binding transcription factor activity"/>
    <property type="evidence" value="ECO:0007669"/>
    <property type="project" value="TreeGrafter"/>
</dbReference>
<dbReference type="Gene3D" id="4.10.280.10">
    <property type="entry name" value="Helix-loop-helix DNA-binding domain"/>
    <property type="match status" value="1"/>
</dbReference>
<dbReference type="PANTHER" id="PTHR10328:SF3">
    <property type="entry name" value="PROTEIN MAX"/>
    <property type="match status" value="1"/>
</dbReference>
<dbReference type="STRING" id="741276.A0A2S5B775"/>
<comment type="caution">
    <text evidence="8">The sequence shown here is derived from an EMBL/GenBank/DDBJ whole genome shotgun (WGS) entry which is preliminary data.</text>
</comment>
<evidence type="ECO:0000256" key="5">
    <source>
        <dbReference type="ARBA" id="ARBA00023242"/>
    </source>
</evidence>
<evidence type="ECO:0000256" key="1">
    <source>
        <dbReference type="ARBA" id="ARBA00023015"/>
    </source>
</evidence>
<keyword evidence="5" id="KW-0539">Nucleus</keyword>
<evidence type="ECO:0000256" key="6">
    <source>
        <dbReference type="SAM" id="MobiDB-lite"/>
    </source>
</evidence>
<dbReference type="GO" id="GO:0003677">
    <property type="term" value="F:DNA binding"/>
    <property type="evidence" value="ECO:0007669"/>
    <property type="project" value="UniProtKB-KW"/>
</dbReference>
<dbReference type="OrthoDB" id="8964853at2759"/>
<evidence type="ECO:0000256" key="3">
    <source>
        <dbReference type="ARBA" id="ARBA00023159"/>
    </source>
</evidence>
<keyword evidence="2" id="KW-0238">DNA-binding</keyword>
<dbReference type="GO" id="GO:0045944">
    <property type="term" value="P:positive regulation of transcription by RNA polymerase II"/>
    <property type="evidence" value="ECO:0007669"/>
    <property type="project" value="TreeGrafter"/>
</dbReference>
<proteinExistence type="predicted"/>